<keyword evidence="4" id="KW-1185">Reference proteome</keyword>
<dbReference type="Proteomes" id="UP000637002">
    <property type="component" value="Unassembled WGS sequence"/>
</dbReference>
<feature type="region of interest" description="Disordered" evidence="1">
    <location>
        <begin position="96"/>
        <end position="151"/>
    </location>
</feature>
<feature type="compositionally biased region" description="Basic and acidic residues" evidence="1">
    <location>
        <begin position="96"/>
        <end position="110"/>
    </location>
</feature>
<organism evidence="3 4">
    <name type="scientific">Chelatococcus reniformis</name>
    <dbReference type="NCBI Taxonomy" id="1494448"/>
    <lineage>
        <taxon>Bacteria</taxon>
        <taxon>Pseudomonadati</taxon>
        <taxon>Pseudomonadota</taxon>
        <taxon>Alphaproteobacteria</taxon>
        <taxon>Hyphomicrobiales</taxon>
        <taxon>Chelatococcaceae</taxon>
        <taxon>Chelatococcus</taxon>
    </lineage>
</organism>
<sequence length="151" mass="16841">MARAEAAAPGVDALRGRRPIFSDTNCARPGSMPTFSSSAVTRAEYDPETRVLRIWFTGSEGRYDYADVPPQVFEELCRAPSKGRYVNEEIRDLYATERHASAPARTDEASRGPASPSLLDQLRGSITVPVPRQRSGSRKPPDSRRPRRPRR</sequence>
<gene>
    <name evidence="3" type="ORF">GCM10010994_39560</name>
</gene>
<comment type="caution">
    <text evidence="3">The sequence shown here is derived from an EMBL/GenBank/DDBJ whole genome shotgun (WGS) entry which is preliminary data.</text>
</comment>
<reference evidence="3" key="1">
    <citation type="journal article" date="2014" name="Int. J. Syst. Evol. Microbiol.">
        <title>Complete genome sequence of Corynebacterium casei LMG S-19264T (=DSM 44701T), isolated from a smear-ripened cheese.</title>
        <authorList>
            <consortium name="US DOE Joint Genome Institute (JGI-PGF)"/>
            <person name="Walter F."/>
            <person name="Albersmeier A."/>
            <person name="Kalinowski J."/>
            <person name="Ruckert C."/>
        </authorList>
    </citation>
    <scope>NUCLEOTIDE SEQUENCE</scope>
    <source>
        <strain evidence="3">CGMCC 1.12919</strain>
    </source>
</reference>
<feature type="domain" description="KTSC" evidence="2">
    <location>
        <begin position="36"/>
        <end position="94"/>
    </location>
</feature>
<dbReference type="AlphaFoldDB" id="A0A916UMC4"/>
<reference evidence="3" key="2">
    <citation type="submission" date="2020-09" db="EMBL/GenBank/DDBJ databases">
        <authorList>
            <person name="Sun Q."/>
            <person name="Zhou Y."/>
        </authorList>
    </citation>
    <scope>NUCLEOTIDE SEQUENCE</scope>
    <source>
        <strain evidence="3">CGMCC 1.12919</strain>
    </source>
</reference>
<accession>A0A916UMC4</accession>
<proteinExistence type="predicted"/>
<protein>
    <recommendedName>
        <fullName evidence="2">KTSC domain-containing protein</fullName>
    </recommendedName>
</protein>
<dbReference type="Pfam" id="PF13619">
    <property type="entry name" value="KTSC"/>
    <property type="match status" value="1"/>
</dbReference>
<evidence type="ECO:0000313" key="3">
    <source>
        <dbReference type="EMBL" id="GGC77346.1"/>
    </source>
</evidence>
<dbReference type="InterPro" id="IPR025309">
    <property type="entry name" value="KTSC_dom"/>
</dbReference>
<name>A0A916UMC4_9HYPH</name>
<evidence type="ECO:0000256" key="1">
    <source>
        <dbReference type="SAM" id="MobiDB-lite"/>
    </source>
</evidence>
<evidence type="ECO:0000313" key="4">
    <source>
        <dbReference type="Proteomes" id="UP000637002"/>
    </source>
</evidence>
<dbReference type="EMBL" id="BMGG01000007">
    <property type="protein sequence ID" value="GGC77346.1"/>
    <property type="molecule type" value="Genomic_DNA"/>
</dbReference>
<evidence type="ECO:0000259" key="2">
    <source>
        <dbReference type="Pfam" id="PF13619"/>
    </source>
</evidence>